<evidence type="ECO:0000256" key="1">
    <source>
        <dbReference type="SAM" id="Phobius"/>
    </source>
</evidence>
<dbReference type="HOGENOM" id="CLU_1297510_0_0_2"/>
<evidence type="ECO:0000259" key="2">
    <source>
        <dbReference type="Pfam" id="PF01757"/>
    </source>
</evidence>
<accession>D3E1E9</accession>
<dbReference type="EMBL" id="CP001719">
    <property type="protein sequence ID" value="ADC48034.1"/>
    <property type="molecule type" value="Genomic_DNA"/>
</dbReference>
<proteinExistence type="predicted"/>
<feature type="transmembrane region" description="Helical" evidence="1">
    <location>
        <begin position="78"/>
        <end position="97"/>
    </location>
</feature>
<dbReference type="AlphaFoldDB" id="D3E1E9"/>
<keyword evidence="4" id="KW-1185">Reference proteome</keyword>
<sequence>MILGTYLIMPIFNRWIKDCSIREVEYFLAIWLITCIFDNTLLIGFPVTLTYFTGPIGMVVLGYYLRHTDRKIFNSLPYALAFLLIGMIVIMLCSYFLSSPEGMYVFDRYSILLAIEVVGIFTLYKVIDKKELKIFHKENGFFRRASFSIAKYSYGIYLCHEFIMNIFIIIFLKHAPFKVTLLLVFVCTLGTSWALLALLNRVPYLNRIIGAK</sequence>
<evidence type="ECO:0000313" key="4">
    <source>
        <dbReference type="Proteomes" id="UP000008680"/>
    </source>
</evidence>
<dbReference type="GO" id="GO:0016747">
    <property type="term" value="F:acyltransferase activity, transferring groups other than amino-acyl groups"/>
    <property type="evidence" value="ECO:0007669"/>
    <property type="project" value="InterPro"/>
</dbReference>
<dbReference type="Pfam" id="PF01757">
    <property type="entry name" value="Acyl_transf_3"/>
    <property type="match status" value="1"/>
</dbReference>
<organism evidence="3 4">
    <name type="scientific">Methanobrevibacter ruminantium (strain ATCC 35063 / DSM 1093 / JCM 13430 / OCM 146 / M1)</name>
    <name type="common">Methanobacterium ruminantium</name>
    <dbReference type="NCBI Taxonomy" id="634498"/>
    <lineage>
        <taxon>Archaea</taxon>
        <taxon>Methanobacteriati</taxon>
        <taxon>Methanobacteriota</taxon>
        <taxon>Methanomada group</taxon>
        <taxon>Methanobacteria</taxon>
        <taxon>Methanobacteriales</taxon>
        <taxon>Methanobacteriaceae</taxon>
        <taxon>Methanobrevibacter</taxon>
    </lineage>
</organism>
<feature type="transmembrane region" description="Helical" evidence="1">
    <location>
        <begin position="109"/>
        <end position="127"/>
    </location>
</feature>
<feature type="transmembrane region" description="Helical" evidence="1">
    <location>
        <begin position="152"/>
        <end position="173"/>
    </location>
</feature>
<dbReference type="Proteomes" id="UP000008680">
    <property type="component" value="Chromosome"/>
</dbReference>
<dbReference type="eggNOG" id="arCOG03634">
    <property type="taxonomic scope" value="Archaea"/>
</dbReference>
<keyword evidence="1" id="KW-0812">Transmembrane</keyword>
<evidence type="ECO:0000313" key="3">
    <source>
        <dbReference type="EMBL" id="ADC48034.1"/>
    </source>
</evidence>
<keyword evidence="1" id="KW-0472">Membrane</keyword>
<gene>
    <name evidence="3" type="ordered locus">mru_2184</name>
</gene>
<protein>
    <recommendedName>
        <fullName evidence="2">Acyltransferase 3 domain-containing protein</fullName>
    </recommendedName>
</protein>
<feature type="domain" description="Acyltransferase 3" evidence="2">
    <location>
        <begin position="1"/>
        <end position="195"/>
    </location>
</feature>
<feature type="transmembrane region" description="Helical" evidence="1">
    <location>
        <begin position="49"/>
        <end position="66"/>
    </location>
</feature>
<keyword evidence="1" id="KW-1133">Transmembrane helix</keyword>
<feature type="transmembrane region" description="Helical" evidence="1">
    <location>
        <begin position="179"/>
        <end position="199"/>
    </location>
</feature>
<dbReference type="KEGG" id="mru:mru_2184"/>
<dbReference type="PATRIC" id="fig|634498.28.peg.2185"/>
<dbReference type="InterPro" id="IPR002656">
    <property type="entry name" value="Acyl_transf_3_dom"/>
</dbReference>
<name>D3E1E9_METRM</name>
<reference evidence="3 4" key="1">
    <citation type="journal article" date="2010" name="PLoS ONE">
        <title>The genome sequence of the rumen methanogen Methanobrevibacter ruminantium reveals new possibilities for controlling ruminant methane emissions.</title>
        <authorList>
            <person name="Leahy S.C."/>
            <person name="Kelly W.J."/>
            <person name="Altermann E."/>
            <person name="Ronimus R.S."/>
            <person name="Yeoman C.J."/>
            <person name="Pacheco D.M."/>
            <person name="Li D."/>
            <person name="Kong Z."/>
            <person name="McTavish S."/>
            <person name="Sang C."/>
            <person name="Lambie S.C."/>
            <person name="Janssen P.H."/>
            <person name="Dey D."/>
            <person name="Attwood G.T."/>
        </authorList>
    </citation>
    <scope>NUCLEOTIDE SEQUENCE [LARGE SCALE GENOMIC DNA]</scope>
    <source>
        <strain evidence="4">ATCC 35063 / DSM 1093 / JCM 13430 / OCM 146 / M1</strain>
    </source>
</reference>